<organism evidence="2 3">
    <name type="scientific">Streptomyces olivaceiscleroticus</name>
    <dbReference type="NCBI Taxonomy" id="68245"/>
    <lineage>
        <taxon>Bacteria</taxon>
        <taxon>Bacillati</taxon>
        <taxon>Actinomycetota</taxon>
        <taxon>Actinomycetes</taxon>
        <taxon>Kitasatosporales</taxon>
        <taxon>Streptomycetaceae</taxon>
        <taxon>Streptomyces</taxon>
    </lineage>
</organism>
<keyword evidence="1" id="KW-0472">Membrane</keyword>
<name>A0ABP3LIX0_9ACTN</name>
<sequence length="46" mass="5266">MNAWTRYWRSFGIPYGLLQAAMATCIVVGFLGMVLGIAWMWWQATP</sequence>
<keyword evidence="1" id="KW-0812">Transmembrane</keyword>
<keyword evidence="3" id="KW-1185">Reference proteome</keyword>
<dbReference type="RefSeq" id="WP_346100470.1">
    <property type="nucleotide sequence ID" value="NZ_BAAABY010000070.1"/>
</dbReference>
<comment type="caution">
    <text evidence="2">The sequence shown here is derived from an EMBL/GenBank/DDBJ whole genome shotgun (WGS) entry which is preliminary data.</text>
</comment>
<gene>
    <name evidence="2" type="ORF">GCM10010361_78230</name>
</gene>
<reference evidence="3" key="1">
    <citation type="journal article" date="2019" name="Int. J. Syst. Evol. Microbiol.">
        <title>The Global Catalogue of Microorganisms (GCM) 10K type strain sequencing project: providing services to taxonomists for standard genome sequencing and annotation.</title>
        <authorList>
            <consortium name="The Broad Institute Genomics Platform"/>
            <consortium name="The Broad Institute Genome Sequencing Center for Infectious Disease"/>
            <person name="Wu L."/>
            <person name="Ma J."/>
        </authorList>
    </citation>
    <scope>NUCLEOTIDE SEQUENCE [LARGE SCALE GENOMIC DNA]</scope>
    <source>
        <strain evidence="3">JCM 4805</strain>
    </source>
</reference>
<keyword evidence="1" id="KW-1133">Transmembrane helix</keyword>
<evidence type="ECO:0000256" key="1">
    <source>
        <dbReference type="SAM" id="Phobius"/>
    </source>
</evidence>
<dbReference type="Proteomes" id="UP001500909">
    <property type="component" value="Unassembled WGS sequence"/>
</dbReference>
<feature type="transmembrane region" description="Helical" evidence="1">
    <location>
        <begin position="20"/>
        <end position="42"/>
    </location>
</feature>
<dbReference type="EMBL" id="BAAABY010000070">
    <property type="protein sequence ID" value="GAA0501055.1"/>
    <property type="molecule type" value="Genomic_DNA"/>
</dbReference>
<proteinExistence type="predicted"/>
<evidence type="ECO:0000313" key="2">
    <source>
        <dbReference type="EMBL" id="GAA0501055.1"/>
    </source>
</evidence>
<evidence type="ECO:0000313" key="3">
    <source>
        <dbReference type="Proteomes" id="UP001500909"/>
    </source>
</evidence>
<protein>
    <submittedName>
        <fullName evidence="2">Uncharacterized protein</fullName>
    </submittedName>
</protein>
<accession>A0ABP3LIX0</accession>